<evidence type="ECO:0000313" key="2">
    <source>
        <dbReference type="EMBL" id="KAK7487918.1"/>
    </source>
</evidence>
<dbReference type="Pfam" id="PF01498">
    <property type="entry name" value="HTH_Tnp_Tc3_2"/>
    <property type="match status" value="1"/>
</dbReference>
<protein>
    <recommendedName>
        <fullName evidence="1">Transposase Tc1-like domain-containing protein</fullName>
    </recommendedName>
</protein>
<dbReference type="AlphaFoldDB" id="A0ABD0KLK5"/>
<reference evidence="2 3" key="1">
    <citation type="journal article" date="2023" name="Sci. Data">
        <title>Genome assembly of the Korean intertidal mud-creeper Batillaria attramentaria.</title>
        <authorList>
            <person name="Patra A.K."/>
            <person name="Ho P.T."/>
            <person name="Jun S."/>
            <person name="Lee S.J."/>
            <person name="Kim Y."/>
            <person name="Won Y.J."/>
        </authorList>
    </citation>
    <scope>NUCLEOTIDE SEQUENCE [LARGE SCALE GENOMIC DNA]</scope>
    <source>
        <strain evidence="2">Wonlab-2016</strain>
    </source>
</reference>
<feature type="domain" description="Transposase Tc1-like" evidence="1">
    <location>
        <begin position="107"/>
        <end position="154"/>
    </location>
</feature>
<keyword evidence="3" id="KW-1185">Reference proteome</keyword>
<evidence type="ECO:0000313" key="3">
    <source>
        <dbReference type="Proteomes" id="UP001519460"/>
    </source>
</evidence>
<dbReference type="Proteomes" id="UP001519460">
    <property type="component" value="Unassembled WGS sequence"/>
</dbReference>
<comment type="caution">
    <text evidence="2">The sequence shown here is derived from an EMBL/GenBank/DDBJ whole genome shotgun (WGS) entry which is preliminary data.</text>
</comment>
<sequence>MMKAAKCDSEALAPCVVHEHHATHALAKMKFAHSTDTCVFEAVSHCTVTVKRWNEELENVRRTTLTNYWQAFYWYDLQSYRTSTGIPNGALPTRTATAIRIFSLLKRQWLPNRQLSTKTVRNRLRAIGLRARRVIKRPLLTDHKRLRLAWCLARQHWNLRNWRKIHWSDESRFLLHVTDGRARVWRQPNTAYAARNIIPSVPHGGGSVMVWGCISHDCKLDLVTIRGNLTGDRYIREVLQPAVVPHFDVHPLATRPVFMDDNARPHHSRAVAAYLQQEAVTTLPWPAMSADLNPLEHV</sequence>
<dbReference type="EMBL" id="JACVVK020000157">
    <property type="protein sequence ID" value="KAK7487918.1"/>
    <property type="molecule type" value="Genomic_DNA"/>
</dbReference>
<evidence type="ECO:0000259" key="1">
    <source>
        <dbReference type="Pfam" id="PF01498"/>
    </source>
</evidence>
<dbReference type="PANTHER" id="PTHR23022">
    <property type="entry name" value="TRANSPOSABLE ELEMENT-RELATED"/>
    <property type="match status" value="1"/>
</dbReference>
<dbReference type="InterPro" id="IPR052338">
    <property type="entry name" value="Transposase_5"/>
</dbReference>
<gene>
    <name evidence="2" type="ORF">BaRGS_00020819</name>
</gene>
<dbReference type="InterPro" id="IPR036397">
    <property type="entry name" value="RNaseH_sf"/>
</dbReference>
<proteinExistence type="predicted"/>
<accession>A0ABD0KLK5</accession>
<dbReference type="Gene3D" id="3.30.420.10">
    <property type="entry name" value="Ribonuclease H-like superfamily/Ribonuclease H"/>
    <property type="match status" value="1"/>
</dbReference>
<dbReference type="InterPro" id="IPR002492">
    <property type="entry name" value="Transposase_Tc1-like"/>
</dbReference>
<name>A0ABD0KLK5_9CAEN</name>
<organism evidence="2 3">
    <name type="scientific">Batillaria attramentaria</name>
    <dbReference type="NCBI Taxonomy" id="370345"/>
    <lineage>
        <taxon>Eukaryota</taxon>
        <taxon>Metazoa</taxon>
        <taxon>Spiralia</taxon>
        <taxon>Lophotrochozoa</taxon>
        <taxon>Mollusca</taxon>
        <taxon>Gastropoda</taxon>
        <taxon>Caenogastropoda</taxon>
        <taxon>Sorbeoconcha</taxon>
        <taxon>Cerithioidea</taxon>
        <taxon>Batillariidae</taxon>
        <taxon>Batillaria</taxon>
    </lineage>
</organism>
<dbReference type="PANTHER" id="PTHR23022:SF135">
    <property type="entry name" value="SI:DKEY-77F5.3"/>
    <property type="match status" value="1"/>
</dbReference>